<sequence length="196" mass="21914">MTNPFLSCLRWSVCLLVLPLFLAGMCGCRNKGTGTIPVVNLAEPAGWTKSSMEPLPPEDFGFSVAYQHESGLTLTLYQYSRGKRSIPTSLQTLEIQAQMNYAKEAIREMEHKGYLEIVSEQNSQVVLGESSQQALWSRFRLTMEGQSVLSDIYVWSKDNQFLKIRCSGLRGDDADRLALDPLLTSLGRPVTKNHVP</sequence>
<dbReference type="KEGG" id="lcre:Pla8534_51350"/>
<accession>A0A518DZN1</accession>
<evidence type="ECO:0000313" key="2">
    <source>
        <dbReference type="Proteomes" id="UP000317648"/>
    </source>
</evidence>
<organism evidence="1 2">
    <name type="scientific">Lignipirellula cremea</name>
    <dbReference type="NCBI Taxonomy" id="2528010"/>
    <lineage>
        <taxon>Bacteria</taxon>
        <taxon>Pseudomonadati</taxon>
        <taxon>Planctomycetota</taxon>
        <taxon>Planctomycetia</taxon>
        <taxon>Pirellulales</taxon>
        <taxon>Pirellulaceae</taxon>
        <taxon>Lignipirellula</taxon>
    </lineage>
</organism>
<keyword evidence="2" id="KW-1185">Reference proteome</keyword>
<protein>
    <recommendedName>
        <fullName evidence="3">DUF1795 domain-containing protein</fullName>
    </recommendedName>
</protein>
<dbReference type="Proteomes" id="UP000317648">
    <property type="component" value="Chromosome"/>
</dbReference>
<evidence type="ECO:0000313" key="1">
    <source>
        <dbReference type="EMBL" id="QDU97289.1"/>
    </source>
</evidence>
<dbReference type="EMBL" id="CP036433">
    <property type="protein sequence ID" value="QDU97289.1"/>
    <property type="molecule type" value="Genomic_DNA"/>
</dbReference>
<reference evidence="1 2" key="1">
    <citation type="submission" date="2019-02" db="EMBL/GenBank/DDBJ databases">
        <title>Deep-cultivation of Planctomycetes and their phenomic and genomic characterization uncovers novel biology.</title>
        <authorList>
            <person name="Wiegand S."/>
            <person name="Jogler M."/>
            <person name="Boedeker C."/>
            <person name="Pinto D."/>
            <person name="Vollmers J."/>
            <person name="Rivas-Marin E."/>
            <person name="Kohn T."/>
            <person name="Peeters S.H."/>
            <person name="Heuer A."/>
            <person name="Rast P."/>
            <person name="Oberbeckmann S."/>
            <person name="Bunk B."/>
            <person name="Jeske O."/>
            <person name="Meyerdierks A."/>
            <person name="Storesund J.E."/>
            <person name="Kallscheuer N."/>
            <person name="Luecker S."/>
            <person name="Lage O.M."/>
            <person name="Pohl T."/>
            <person name="Merkel B.J."/>
            <person name="Hornburger P."/>
            <person name="Mueller R.-W."/>
            <person name="Bruemmer F."/>
            <person name="Labrenz M."/>
            <person name="Spormann A.M."/>
            <person name="Op den Camp H."/>
            <person name="Overmann J."/>
            <person name="Amann R."/>
            <person name="Jetten M.S.M."/>
            <person name="Mascher T."/>
            <person name="Medema M.H."/>
            <person name="Devos D.P."/>
            <person name="Kaster A.-K."/>
            <person name="Ovreas L."/>
            <person name="Rohde M."/>
            <person name="Galperin M.Y."/>
            <person name="Jogler C."/>
        </authorList>
    </citation>
    <scope>NUCLEOTIDE SEQUENCE [LARGE SCALE GENOMIC DNA]</scope>
    <source>
        <strain evidence="1 2">Pla85_3_4</strain>
    </source>
</reference>
<name>A0A518DZN1_9BACT</name>
<evidence type="ECO:0008006" key="3">
    <source>
        <dbReference type="Google" id="ProtNLM"/>
    </source>
</evidence>
<dbReference type="RefSeq" id="WP_145056076.1">
    <property type="nucleotide sequence ID" value="NZ_CP036433.1"/>
</dbReference>
<dbReference type="AlphaFoldDB" id="A0A518DZN1"/>
<gene>
    <name evidence="1" type="ORF">Pla8534_51350</name>
</gene>
<dbReference type="OrthoDB" id="288183at2"/>
<proteinExistence type="predicted"/>